<comment type="caution">
    <text evidence="2">The sequence shown here is derived from an EMBL/GenBank/DDBJ whole genome shotgun (WGS) entry which is preliminary data.</text>
</comment>
<keyword evidence="1" id="KW-0812">Transmembrane</keyword>
<gene>
    <name evidence="2" type="ORF">GIB67_029930</name>
</gene>
<dbReference type="EMBL" id="JACGCM010001188">
    <property type="protein sequence ID" value="KAF6159672.1"/>
    <property type="molecule type" value="Genomic_DNA"/>
</dbReference>
<keyword evidence="1" id="KW-0472">Membrane</keyword>
<protein>
    <submittedName>
        <fullName evidence="2">Uncharacterized protein</fullName>
    </submittedName>
</protein>
<dbReference type="Proteomes" id="UP000541444">
    <property type="component" value="Unassembled WGS sequence"/>
</dbReference>
<reference evidence="2 3" key="1">
    <citation type="journal article" date="2020" name="IScience">
        <title>Genome Sequencing of the Endangered Kingdonia uniflora (Circaeasteraceae, Ranunculales) Reveals Potential Mechanisms of Evolutionary Specialization.</title>
        <authorList>
            <person name="Sun Y."/>
            <person name="Deng T."/>
            <person name="Zhang A."/>
            <person name="Moore M.J."/>
            <person name="Landis J.B."/>
            <person name="Lin N."/>
            <person name="Zhang H."/>
            <person name="Zhang X."/>
            <person name="Huang J."/>
            <person name="Zhang X."/>
            <person name="Sun H."/>
            <person name="Wang H."/>
        </authorList>
    </citation>
    <scope>NUCLEOTIDE SEQUENCE [LARGE SCALE GENOMIC DNA]</scope>
    <source>
        <strain evidence="2">TB1705</strain>
        <tissue evidence="2">Leaf</tissue>
    </source>
</reference>
<keyword evidence="1" id="KW-1133">Transmembrane helix</keyword>
<evidence type="ECO:0000256" key="1">
    <source>
        <dbReference type="SAM" id="Phobius"/>
    </source>
</evidence>
<keyword evidence="3" id="KW-1185">Reference proteome</keyword>
<feature type="transmembrane region" description="Helical" evidence="1">
    <location>
        <begin position="60"/>
        <end position="81"/>
    </location>
</feature>
<sequence length="124" mass="14579">MQVRCGAYRLVRNRSPLFIVYFRALLRMFSAADRSSERMWCSLRKSRRGLRQSGGTSRSVCMAGILFTVMLGLLRISIWMMRSLSSMMPARYTRASECLFLPWWMCSMLIFRNLLSLCFISLFY</sequence>
<feature type="transmembrane region" description="Helical" evidence="1">
    <location>
        <begin position="101"/>
        <end position="123"/>
    </location>
</feature>
<proteinExistence type="predicted"/>
<organism evidence="2 3">
    <name type="scientific">Kingdonia uniflora</name>
    <dbReference type="NCBI Taxonomy" id="39325"/>
    <lineage>
        <taxon>Eukaryota</taxon>
        <taxon>Viridiplantae</taxon>
        <taxon>Streptophyta</taxon>
        <taxon>Embryophyta</taxon>
        <taxon>Tracheophyta</taxon>
        <taxon>Spermatophyta</taxon>
        <taxon>Magnoliopsida</taxon>
        <taxon>Ranunculales</taxon>
        <taxon>Circaeasteraceae</taxon>
        <taxon>Kingdonia</taxon>
    </lineage>
</organism>
<evidence type="ECO:0000313" key="3">
    <source>
        <dbReference type="Proteomes" id="UP000541444"/>
    </source>
</evidence>
<name>A0A7J7MY25_9MAGN</name>
<dbReference type="AlphaFoldDB" id="A0A7J7MY25"/>
<accession>A0A7J7MY25</accession>
<evidence type="ECO:0000313" key="2">
    <source>
        <dbReference type="EMBL" id="KAF6159672.1"/>
    </source>
</evidence>